<evidence type="ECO:0000313" key="2">
    <source>
        <dbReference type="Proteomes" id="UP000198657"/>
    </source>
</evidence>
<dbReference type="NCBIfam" id="NF047659">
    <property type="entry name" value="THC0290_0291_fam"/>
    <property type="match status" value="1"/>
</dbReference>
<accession>A0A1H8JAQ9</accession>
<protein>
    <recommendedName>
        <fullName evidence="3">Glutamate dehydrogenase</fullName>
    </recommendedName>
</protein>
<dbReference type="AlphaFoldDB" id="A0A1H8JAQ9"/>
<proteinExistence type="predicted"/>
<dbReference type="Proteomes" id="UP000198657">
    <property type="component" value="Unassembled WGS sequence"/>
</dbReference>
<sequence length="275" mass="31108">MFTYICNDSKFEMKMLNYKIIVLFILFGFSGAINAQIGIAHEVGVVFGPVMFKSDYGSRNDLGTNINNNGFGIGLVHYLNFSYNTNNETFFSEHFKIRSDISYNKSEFKHYGEYVEKSSNSIGVQQLRAMRGSSGIFNLGTQLEYSPIKIHNFEKTISSFGPYASIGAQLSYYSAKANSTLGELGIPSITFPKYLTPSDGHPFGFSNESKAVFSIISSIGTRYKLSPLQDLIIDFRFQYFNSDWVDGLNPNPAIYKENKANDWLVWVNLGYIYYL</sequence>
<name>A0A1H8JAQ9_9FLAO</name>
<evidence type="ECO:0008006" key="3">
    <source>
        <dbReference type="Google" id="ProtNLM"/>
    </source>
</evidence>
<dbReference type="STRING" id="604089.SAMN04487942_0933"/>
<evidence type="ECO:0000313" key="1">
    <source>
        <dbReference type="EMBL" id="SEN77852.1"/>
    </source>
</evidence>
<reference evidence="2" key="1">
    <citation type="submission" date="2016-10" db="EMBL/GenBank/DDBJ databases">
        <authorList>
            <person name="Varghese N."/>
            <person name="Submissions S."/>
        </authorList>
    </citation>
    <scope>NUCLEOTIDE SEQUENCE [LARGE SCALE GENOMIC DNA]</scope>
    <source>
        <strain evidence="2">CGMCC 1.8704</strain>
    </source>
</reference>
<gene>
    <name evidence="1" type="ORF">SAMN04487942_0933</name>
</gene>
<keyword evidence="2" id="KW-1185">Reference proteome</keyword>
<organism evidence="1 2">
    <name type="scientific">Flavobacterium sinopsychrotolerans</name>
    <dbReference type="NCBI Taxonomy" id="604089"/>
    <lineage>
        <taxon>Bacteria</taxon>
        <taxon>Pseudomonadati</taxon>
        <taxon>Bacteroidota</taxon>
        <taxon>Flavobacteriia</taxon>
        <taxon>Flavobacteriales</taxon>
        <taxon>Flavobacteriaceae</taxon>
        <taxon>Flavobacterium</taxon>
    </lineage>
</organism>
<dbReference type="EMBL" id="FODN01000001">
    <property type="protein sequence ID" value="SEN77852.1"/>
    <property type="molecule type" value="Genomic_DNA"/>
</dbReference>